<dbReference type="OMA" id="EEAGMCW"/>
<keyword evidence="12 26" id="KW-0732">Signal</keyword>
<dbReference type="GO" id="GO:0005886">
    <property type="term" value="C:plasma membrane"/>
    <property type="evidence" value="ECO:0007669"/>
    <property type="project" value="UniProtKB-SubCell"/>
</dbReference>
<keyword evidence="19" id="KW-0206">Cytoskeleton</keyword>
<dbReference type="GO" id="GO:0008284">
    <property type="term" value="P:positive regulation of cell population proliferation"/>
    <property type="evidence" value="ECO:0007669"/>
    <property type="project" value="TreeGrafter"/>
</dbReference>
<feature type="chain" id="PRO_5018974699" description="Kit ligand" evidence="26">
    <location>
        <begin position="24"/>
        <end position="303"/>
    </location>
</feature>
<keyword evidence="18" id="KW-0325">Glycoprotein</keyword>
<evidence type="ECO:0000313" key="27">
    <source>
        <dbReference type="EMBL" id="GCB66327.1"/>
    </source>
</evidence>
<evidence type="ECO:0000256" key="10">
    <source>
        <dbReference type="ARBA" id="ARBA00022525"/>
    </source>
</evidence>
<keyword evidence="16 25" id="KW-0472">Membrane</keyword>
<dbReference type="GO" id="GO:0005173">
    <property type="term" value="F:stem cell factor receptor binding"/>
    <property type="evidence" value="ECO:0007669"/>
    <property type="project" value="InterPro"/>
</dbReference>
<gene>
    <name evidence="27" type="ORF">scyTo_0011993</name>
</gene>
<evidence type="ECO:0000256" key="12">
    <source>
        <dbReference type="ARBA" id="ARBA00022729"/>
    </source>
</evidence>
<evidence type="ECO:0000256" key="25">
    <source>
        <dbReference type="SAM" id="Phobius"/>
    </source>
</evidence>
<dbReference type="Gene3D" id="1.20.1250.10">
    <property type="match status" value="1"/>
</dbReference>
<keyword evidence="10" id="KW-0964">Secreted</keyword>
<evidence type="ECO:0000256" key="23">
    <source>
        <dbReference type="ARBA" id="ARBA00033123"/>
    </source>
</evidence>
<dbReference type="GO" id="GO:0007155">
    <property type="term" value="P:cell adhesion"/>
    <property type="evidence" value="ECO:0007669"/>
    <property type="project" value="UniProtKB-KW"/>
</dbReference>
<dbReference type="GO" id="GO:0005856">
    <property type="term" value="C:cytoskeleton"/>
    <property type="evidence" value="ECO:0007669"/>
    <property type="project" value="UniProtKB-SubCell"/>
</dbReference>
<evidence type="ECO:0000256" key="13">
    <source>
        <dbReference type="ARBA" id="ARBA00022889"/>
    </source>
</evidence>
<dbReference type="Proteomes" id="UP000288216">
    <property type="component" value="Unassembled WGS sequence"/>
</dbReference>
<keyword evidence="11 25" id="KW-0812">Transmembrane</keyword>
<dbReference type="STRING" id="75743.A0A401NZN2"/>
<evidence type="ECO:0000256" key="19">
    <source>
        <dbReference type="ARBA" id="ARBA00023212"/>
    </source>
</evidence>
<reference evidence="27 28" key="1">
    <citation type="journal article" date="2018" name="Nat. Ecol. Evol.">
        <title>Shark genomes provide insights into elasmobranch evolution and the origin of vertebrates.</title>
        <authorList>
            <person name="Hara Y"/>
            <person name="Yamaguchi K"/>
            <person name="Onimaru K"/>
            <person name="Kadota M"/>
            <person name="Koyanagi M"/>
            <person name="Keeley SD"/>
            <person name="Tatsumi K"/>
            <person name="Tanaka K"/>
            <person name="Motone F"/>
            <person name="Kageyama Y"/>
            <person name="Nozu R"/>
            <person name="Adachi N"/>
            <person name="Nishimura O"/>
            <person name="Nakagawa R"/>
            <person name="Tanegashima C"/>
            <person name="Kiyatake I"/>
            <person name="Matsumoto R"/>
            <person name="Murakumo K"/>
            <person name="Nishida K"/>
            <person name="Terakita A"/>
            <person name="Kuratani S"/>
            <person name="Sato K"/>
            <person name="Hyodo S Kuraku.S."/>
        </authorList>
    </citation>
    <scope>NUCLEOTIDE SEQUENCE [LARGE SCALE GENOMIC DNA]</scope>
</reference>
<dbReference type="InterPro" id="IPR009079">
    <property type="entry name" value="4_helix_cytokine-like_core"/>
</dbReference>
<sequence length="303" mass="34418">MKEANTFINSVIYLHLFLPNIFGGPICKTGNPVTDDIKRIDELVGNLPSDYKIQIKYISKIPNVTDTCWLHLTVPAMSFSLDGLLEKFAKNSSNYLIIENLHRVLDGIHNCLSDNRKNYGEESEFNCEKSNLEPRQYFNYFSEIITAFQSADDTNPCDADVVCSMMESPDAGRGSNFTAHTLEQTNKTRAPKCECTHPELVRAKRHPLTVKQPTLEASDPNSFKGHCPDCIVSVDQITVIGISIVCTVIITVFLTCLFIRVQKNCRSNRRNRNHQTDIEQERQREENAQEEGQFIHENQDSLT</sequence>
<protein>
    <recommendedName>
        <fullName evidence="7">Kit ligand</fullName>
    </recommendedName>
    <alternativeName>
        <fullName evidence="21">Mast cell growth factor</fullName>
    </alternativeName>
    <alternativeName>
        <fullName evidence="23">Stem cell factor</fullName>
    </alternativeName>
    <alternativeName>
        <fullName evidence="22">c-Kit ligand</fullName>
    </alternativeName>
</protein>
<evidence type="ECO:0000256" key="11">
    <source>
        <dbReference type="ARBA" id="ARBA00022692"/>
    </source>
</evidence>
<evidence type="ECO:0000313" key="28">
    <source>
        <dbReference type="Proteomes" id="UP000288216"/>
    </source>
</evidence>
<keyword evidence="14 25" id="KW-1133">Transmembrane helix</keyword>
<evidence type="ECO:0000256" key="2">
    <source>
        <dbReference type="ARBA" id="ARBA00004251"/>
    </source>
</evidence>
<dbReference type="EMBL" id="BFAA01005655">
    <property type="protein sequence ID" value="GCB66327.1"/>
    <property type="molecule type" value="Genomic_DNA"/>
</dbReference>
<feature type="compositionally biased region" description="Basic and acidic residues" evidence="24">
    <location>
        <begin position="274"/>
        <end position="303"/>
    </location>
</feature>
<organism evidence="27 28">
    <name type="scientific">Scyliorhinus torazame</name>
    <name type="common">Cloudy catshark</name>
    <name type="synonym">Catulus torazame</name>
    <dbReference type="NCBI Taxonomy" id="75743"/>
    <lineage>
        <taxon>Eukaryota</taxon>
        <taxon>Metazoa</taxon>
        <taxon>Chordata</taxon>
        <taxon>Craniata</taxon>
        <taxon>Vertebrata</taxon>
        <taxon>Chondrichthyes</taxon>
        <taxon>Elasmobranchii</taxon>
        <taxon>Galeomorphii</taxon>
        <taxon>Galeoidea</taxon>
        <taxon>Carcharhiniformes</taxon>
        <taxon>Scyliorhinidae</taxon>
        <taxon>Scyliorhinus</taxon>
    </lineage>
</organism>
<evidence type="ECO:0000256" key="1">
    <source>
        <dbReference type="ARBA" id="ARBA00004245"/>
    </source>
</evidence>
<dbReference type="PANTHER" id="PTHR11574:SF0">
    <property type="entry name" value="KIT LIGAND"/>
    <property type="match status" value="1"/>
</dbReference>
<dbReference type="GO" id="GO:0030175">
    <property type="term" value="C:filopodium"/>
    <property type="evidence" value="ECO:0007669"/>
    <property type="project" value="UniProtKB-SubCell"/>
</dbReference>
<dbReference type="GO" id="GO:0030027">
    <property type="term" value="C:lamellipodium"/>
    <property type="evidence" value="ECO:0007669"/>
    <property type="project" value="UniProtKB-SubCell"/>
</dbReference>
<evidence type="ECO:0000256" key="22">
    <source>
        <dbReference type="ARBA" id="ARBA00032898"/>
    </source>
</evidence>
<keyword evidence="8" id="KW-1003">Cell membrane</keyword>
<evidence type="ECO:0000256" key="16">
    <source>
        <dbReference type="ARBA" id="ARBA00023136"/>
    </source>
</evidence>
<feature type="region of interest" description="Disordered" evidence="24">
    <location>
        <begin position="269"/>
        <end position="303"/>
    </location>
</feature>
<feature type="signal peptide" evidence="26">
    <location>
        <begin position="1"/>
        <end position="23"/>
    </location>
</feature>
<evidence type="ECO:0000256" key="5">
    <source>
        <dbReference type="ARBA" id="ARBA00004613"/>
    </source>
</evidence>
<dbReference type="InterPro" id="IPR003452">
    <property type="entry name" value="SCF"/>
</dbReference>
<evidence type="ECO:0000256" key="18">
    <source>
        <dbReference type="ARBA" id="ARBA00023180"/>
    </source>
</evidence>
<evidence type="ECO:0000256" key="8">
    <source>
        <dbReference type="ARBA" id="ARBA00022475"/>
    </source>
</evidence>
<evidence type="ECO:0000256" key="15">
    <source>
        <dbReference type="ARBA" id="ARBA00023030"/>
    </source>
</evidence>
<feature type="transmembrane region" description="Helical" evidence="25">
    <location>
        <begin position="237"/>
        <end position="261"/>
    </location>
</feature>
<evidence type="ECO:0000256" key="17">
    <source>
        <dbReference type="ARBA" id="ARBA00023157"/>
    </source>
</evidence>
<dbReference type="GO" id="GO:0005125">
    <property type="term" value="F:cytokine activity"/>
    <property type="evidence" value="ECO:0007669"/>
    <property type="project" value="TreeGrafter"/>
</dbReference>
<proteinExistence type="inferred from homology"/>
<dbReference type="PANTHER" id="PTHR11574">
    <property type="entry name" value="KIT LIGAND"/>
    <property type="match status" value="1"/>
</dbReference>
<keyword evidence="13" id="KW-0130">Cell adhesion</keyword>
<comment type="subcellular location">
    <subcellularLocation>
        <location evidence="2">Cell membrane</location>
        <topology evidence="2">Single-pass type I membrane protein</topology>
    </subcellularLocation>
    <subcellularLocation>
        <location evidence="3">Cell projection</location>
        <location evidence="3">Filopodium</location>
    </subcellularLocation>
    <subcellularLocation>
        <location evidence="4">Cell projection</location>
        <location evidence="4">Lamellipodium</location>
    </subcellularLocation>
    <subcellularLocation>
        <location evidence="1">Cytoplasm</location>
        <location evidence="1">Cytoskeleton</location>
    </subcellularLocation>
    <subcellularLocation>
        <location evidence="5">Secreted</location>
    </subcellularLocation>
</comment>
<evidence type="ECO:0000256" key="4">
    <source>
        <dbReference type="ARBA" id="ARBA00004510"/>
    </source>
</evidence>
<accession>A0A401NZN2</accession>
<evidence type="ECO:0000256" key="6">
    <source>
        <dbReference type="ARBA" id="ARBA00010419"/>
    </source>
</evidence>
<evidence type="ECO:0000256" key="14">
    <source>
        <dbReference type="ARBA" id="ARBA00022989"/>
    </source>
</evidence>
<dbReference type="SUPFAM" id="SSF47266">
    <property type="entry name" value="4-helical cytokines"/>
    <property type="match status" value="1"/>
</dbReference>
<dbReference type="Pfam" id="PF02404">
    <property type="entry name" value="SCF"/>
    <property type="match status" value="1"/>
</dbReference>
<evidence type="ECO:0000256" key="24">
    <source>
        <dbReference type="SAM" id="MobiDB-lite"/>
    </source>
</evidence>
<keyword evidence="20" id="KW-0966">Cell projection</keyword>
<dbReference type="OrthoDB" id="8445223at2759"/>
<evidence type="ECO:0000256" key="3">
    <source>
        <dbReference type="ARBA" id="ARBA00004486"/>
    </source>
</evidence>
<comment type="similarity">
    <text evidence="6">Belongs to the SCF family.</text>
</comment>
<evidence type="ECO:0000256" key="21">
    <source>
        <dbReference type="ARBA" id="ARBA00030364"/>
    </source>
</evidence>
<keyword evidence="28" id="KW-1185">Reference proteome</keyword>
<dbReference type="AlphaFoldDB" id="A0A401NZN2"/>
<name>A0A401NZN2_SCYTO</name>
<keyword evidence="15" id="KW-0339">Growth factor</keyword>
<dbReference type="GO" id="GO:0008083">
    <property type="term" value="F:growth factor activity"/>
    <property type="evidence" value="ECO:0007669"/>
    <property type="project" value="UniProtKB-KW"/>
</dbReference>
<evidence type="ECO:0000256" key="26">
    <source>
        <dbReference type="SAM" id="SignalP"/>
    </source>
</evidence>
<dbReference type="GO" id="GO:0005576">
    <property type="term" value="C:extracellular region"/>
    <property type="evidence" value="ECO:0007669"/>
    <property type="project" value="UniProtKB-SubCell"/>
</dbReference>
<keyword evidence="9" id="KW-0963">Cytoplasm</keyword>
<evidence type="ECO:0000256" key="7">
    <source>
        <dbReference type="ARBA" id="ARBA00017304"/>
    </source>
</evidence>
<keyword evidence="17" id="KW-1015">Disulfide bond</keyword>
<evidence type="ECO:0000256" key="9">
    <source>
        <dbReference type="ARBA" id="ARBA00022490"/>
    </source>
</evidence>
<comment type="caution">
    <text evidence="27">The sequence shown here is derived from an EMBL/GenBank/DDBJ whole genome shotgun (WGS) entry which is preliminary data.</text>
</comment>
<evidence type="ECO:0000256" key="20">
    <source>
        <dbReference type="ARBA" id="ARBA00023273"/>
    </source>
</evidence>